<dbReference type="Pfam" id="PF00169">
    <property type="entry name" value="PH"/>
    <property type="match status" value="1"/>
</dbReference>
<dbReference type="EMBL" id="FN648385">
    <property type="protein sequence ID" value="CBJ30662.1"/>
    <property type="molecule type" value="Genomic_DNA"/>
</dbReference>
<gene>
    <name evidence="3" type="ORF">Esi_0208_0053</name>
</gene>
<dbReference type="InterPro" id="IPR011993">
    <property type="entry name" value="PH-like_dom_sf"/>
</dbReference>
<dbReference type="Gene3D" id="2.30.29.30">
    <property type="entry name" value="Pleckstrin-homology domain (PH domain)/Phosphotyrosine-binding domain (PTB)"/>
    <property type="match status" value="1"/>
</dbReference>
<feature type="region of interest" description="Disordered" evidence="1">
    <location>
        <begin position="30"/>
        <end position="216"/>
    </location>
</feature>
<evidence type="ECO:0000256" key="1">
    <source>
        <dbReference type="SAM" id="MobiDB-lite"/>
    </source>
</evidence>
<dbReference type="InterPro" id="IPR001849">
    <property type="entry name" value="PH_domain"/>
</dbReference>
<dbReference type="InParanoid" id="D7FQV2"/>
<feature type="compositionally biased region" description="Basic and acidic residues" evidence="1">
    <location>
        <begin position="196"/>
        <end position="210"/>
    </location>
</feature>
<dbReference type="EMBL" id="FN649744">
    <property type="protein sequence ID" value="CBJ30662.1"/>
    <property type="molecule type" value="Genomic_DNA"/>
</dbReference>
<keyword evidence="4" id="KW-1185">Reference proteome</keyword>
<organism evidence="3 4">
    <name type="scientific">Ectocarpus siliculosus</name>
    <name type="common">Brown alga</name>
    <name type="synonym">Conferva siliculosa</name>
    <dbReference type="NCBI Taxonomy" id="2880"/>
    <lineage>
        <taxon>Eukaryota</taxon>
        <taxon>Sar</taxon>
        <taxon>Stramenopiles</taxon>
        <taxon>Ochrophyta</taxon>
        <taxon>PX clade</taxon>
        <taxon>Phaeophyceae</taxon>
        <taxon>Ectocarpales</taxon>
        <taxon>Ectocarpaceae</taxon>
        <taxon>Ectocarpus</taxon>
    </lineage>
</organism>
<dbReference type="SUPFAM" id="SSF50729">
    <property type="entry name" value="PH domain-like"/>
    <property type="match status" value="1"/>
</dbReference>
<evidence type="ECO:0000259" key="2">
    <source>
        <dbReference type="PROSITE" id="PS50003"/>
    </source>
</evidence>
<proteinExistence type="predicted"/>
<dbReference type="PROSITE" id="PS50003">
    <property type="entry name" value="PH_DOMAIN"/>
    <property type="match status" value="1"/>
</dbReference>
<dbReference type="AlphaFoldDB" id="D7FQV2"/>
<sequence>MALKGCSVEDAPEKVPEGAPFAFRVRAQQCPRNDDNPGASWTLQASTRQEKSRWMNAIRGAADREMDDVSPPGSPLNADDTSFVDADSGISGGGYGKEGDASNSSSGAEQHRVLDMLRMSAAAQRGFQESDSDSGDSRNSASKSAGKGVDGKASATRGSEKRAAGGVGLTDGGGELELQSSMGLVDAPVEDAEAASVRERSEEWGQEGRSKSCVFQ</sequence>
<dbReference type="OrthoDB" id="10596492at2759"/>
<reference evidence="3 4" key="1">
    <citation type="journal article" date="2010" name="Nature">
        <title>The Ectocarpus genome and the independent evolution of multicellularity in brown algae.</title>
        <authorList>
            <person name="Cock J.M."/>
            <person name="Sterck L."/>
            <person name="Rouze P."/>
            <person name="Scornet D."/>
            <person name="Allen A.E."/>
            <person name="Amoutzias G."/>
            <person name="Anthouard V."/>
            <person name="Artiguenave F."/>
            <person name="Aury J.M."/>
            <person name="Badger J.H."/>
            <person name="Beszteri B."/>
            <person name="Billiau K."/>
            <person name="Bonnet E."/>
            <person name="Bothwell J.H."/>
            <person name="Bowler C."/>
            <person name="Boyen C."/>
            <person name="Brownlee C."/>
            <person name="Carrano C.J."/>
            <person name="Charrier B."/>
            <person name="Cho G.Y."/>
            <person name="Coelho S.M."/>
            <person name="Collen J."/>
            <person name="Corre E."/>
            <person name="Da Silva C."/>
            <person name="Delage L."/>
            <person name="Delaroque N."/>
            <person name="Dittami S.M."/>
            <person name="Doulbeau S."/>
            <person name="Elias M."/>
            <person name="Farnham G."/>
            <person name="Gachon C.M."/>
            <person name="Gschloessl B."/>
            <person name="Heesch S."/>
            <person name="Jabbari K."/>
            <person name="Jubin C."/>
            <person name="Kawai H."/>
            <person name="Kimura K."/>
            <person name="Kloareg B."/>
            <person name="Kupper F.C."/>
            <person name="Lang D."/>
            <person name="Le Bail A."/>
            <person name="Leblanc C."/>
            <person name="Lerouge P."/>
            <person name="Lohr M."/>
            <person name="Lopez P.J."/>
            <person name="Martens C."/>
            <person name="Maumus F."/>
            <person name="Michel G."/>
            <person name="Miranda-Saavedra D."/>
            <person name="Morales J."/>
            <person name="Moreau H."/>
            <person name="Motomura T."/>
            <person name="Nagasato C."/>
            <person name="Napoli C.A."/>
            <person name="Nelson D.R."/>
            <person name="Nyvall-Collen P."/>
            <person name="Peters A.F."/>
            <person name="Pommier C."/>
            <person name="Potin P."/>
            <person name="Poulain J."/>
            <person name="Quesneville H."/>
            <person name="Read B."/>
            <person name="Rensing S.A."/>
            <person name="Ritter A."/>
            <person name="Rousvoal S."/>
            <person name="Samanta M."/>
            <person name="Samson G."/>
            <person name="Schroeder D.C."/>
            <person name="Segurens B."/>
            <person name="Strittmatter M."/>
            <person name="Tonon T."/>
            <person name="Tregear J.W."/>
            <person name="Valentin K."/>
            <person name="von Dassow P."/>
            <person name="Yamagishi T."/>
            <person name="Van de Peer Y."/>
            <person name="Wincker P."/>
        </authorList>
    </citation>
    <scope>NUCLEOTIDE SEQUENCE [LARGE SCALE GENOMIC DNA]</scope>
    <source>
        <strain evidence="4">Ec32 / CCAP1310/4</strain>
    </source>
</reference>
<feature type="compositionally biased region" description="Gly residues" evidence="1">
    <location>
        <begin position="165"/>
        <end position="175"/>
    </location>
</feature>
<name>D7FQV2_ECTSI</name>
<feature type="domain" description="PH" evidence="2">
    <location>
        <begin position="1"/>
        <end position="63"/>
    </location>
</feature>
<evidence type="ECO:0000313" key="3">
    <source>
        <dbReference type="EMBL" id="CBJ30662.1"/>
    </source>
</evidence>
<evidence type="ECO:0000313" key="4">
    <source>
        <dbReference type="Proteomes" id="UP000002630"/>
    </source>
</evidence>
<accession>D7FQV2</accession>
<dbReference type="Proteomes" id="UP000002630">
    <property type="component" value="Linkage Group LG19"/>
</dbReference>
<protein>
    <recommendedName>
        <fullName evidence="2">PH domain-containing protein</fullName>
    </recommendedName>
</protein>